<proteinExistence type="predicted"/>
<dbReference type="AlphaFoldDB" id="A0A2I2F6D7"/>
<dbReference type="OrthoDB" id="5334244at2759"/>
<evidence type="ECO:0000313" key="3">
    <source>
        <dbReference type="Proteomes" id="UP000234585"/>
    </source>
</evidence>
<dbReference type="GeneID" id="36520584"/>
<dbReference type="STRING" id="41067.A0A2I2F6D7"/>
<evidence type="ECO:0008006" key="4">
    <source>
        <dbReference type="Google" id="ProtNLM"/>
    </source>
</evidence>
<gene>
    <name evidence="2" type="ORF">BDW47DRAFT_109263</name>
</gene>
<evidence type="ECO:0000256" key="1">
    <source>
        <dbReference type="SAM" id="MobiDB-lite"/>
    </source>
</evidence>
<keyword evidence="3" id="KW-1185">Reference proteome</keyword>
<organism evidence="2 3">
    <name type="scientific">Aspergillus candidus</name>
    <dbReference type="NCBI Taxonomy" id="41067"/>
    <lineage>
        <taxon>Eukaryota</taxon>
        <taxon>Fungi</taxon>
        <taxon>Dikarya</taxon>
        <taxon>Ascomycota</taxon>
        <taxon>Pezizomycotina</taxon>
        <taxon>Eurotiomycetes</taxon>
        <taxon>Eurotiomycetidae</taxon>
        <taxon>Eurotiales</taxon>
        <taxon>Aspergillaceae</taxon>
        <taxon>Aspergillus</taxon>
        <taxon>Aspergillus subgen. Circumdati</taxon>
    </lineage>
</organism>
<feature type="compositionally biased region" description="Polar residues" evidence="1">
    <location>
        <begin position="77"/>
        <end position="92"/>
    </location>
</feature>
<feature type="region of interest" description="Disordered" evidence="1">
    <location>
        <begin position="1"/>
        <end position="158"/>
    </location>
</feature>
<dbReference type="RefSeq" id="XP_024670199.1">
    <property type="nucleotide sequence ID" value="XM_024813424.1"/>
</dbReference>
<dbReference type="EMBL" id="KZ559154">
    <property type="protein sequence ID" value="PLB36187.1"/>
    <property type="molecule type" value="Genomic_DNA"/>
</dbReference>
<protein>
    <recommendedName>
        <fullName evidence="4">Serine-rich protein</fullName>
    </recommendedName>
</protein>
<name>A0A2I2F6D7_ASPCN</name>
<reference evidence="2 3" key="1">
    <citation type="submission" date="2017-12" db="EMBL/GenBank/DDBJ databases">
        <authorList>
            <consortium name="DOE Joint Genome Institute"/>
            <person name="Haridas S."/>
            <person name="Kjaerbolling I."/>
            <person name="Vesth T.C."/>
            <person name="Frisvad J.C."/>
            <person name="Nybo J.L."/>
            <person name="Theobald S."/>
            <person name="Kuo A."/>
            <person name="Bowyer P."/>
            <person name="Matsuda Y."/>
            <person name="Mondo S."/>
            <person name="Lyhne E.K."/>
            <person name="Kogle M.E."/>
            <person name="Clum A."/>
            <person name="Lipzen A."/>
            <person name="Salamov A."/>
            <person name="Ngan C.Y."/>
            <person name="Daum C."/>
            <person name="Chiniquy J."/>
            <person name="Barry K."/>
            <person name="LaButti K."/>
            <person name="Simmons B.A."/>
            <person name="Magnuson J.K."/>
            <person name="Mortensen U.H."/>
            <person name="Larsen T.O."/>
            <person name="Grigoriev I.V."/>
            <person name="Baker S.E."/>
            <person name="Andersen M.R."/>
            <person name="Nordberg H.P."/>
            <person name="Cantor M.N."/>
            <person name="Hua S.X."/>
        </authorList>
    </citation>
    <scope>NUCLEOTIDE SEQUENCE [LARGE SCALE GENOMIC DNA]</scope>
    <source>
        <strain evidence="2 3">CBS 102.13</strain>
    </source>
</reference>
<accession>A0A2I2F6D7</accession>
<dbReference type="Proteomes" id="UP000234585">
    <property type="component" value="Unassembled WGS sequence"/>
</dbReference>
<feature type="compositionally biased region" description="Basic and acidic residues" evidence="1">
    <location>
        <begin position="107"/>
        <end position="128"/>
    </location>
</feature>
<sequence length="158" mass="16875">MSSITRFFPLRATKSVFAPRMKPAFVAPLNSKRTYSHGSYGSAESDKDKPQNTSSTKNIEHPGPPPPNTKSNNKPSESGQSQGDTQDTSNKASPIITGGKQSPVVDGEGKVKENAPEDVKKHNEDVANRADSPYNQIGADSKVRKGFAAKGSSSDKET</sequence>
<evidence type="ECO:0000313" key="2">
    <source>
        <dbReference type="EMBL" id="PLB36187.1"/>
    </source>
</evidence>